<accession>A0A6L7I4X8</accession>
<dbReference type="EMBL" id="WRPA01000019">
    <property type="protein sequence ID" value="MXR70428.1"/>
    <property type="molecule type" value="Genomic_DNA"/>
</dbReference>
<dbReference type="Gene3D" id="3.40.50.1110">
    <property type="entry name" value="SGNH hydrolase"/>
    <property type="match status" value="1"/>
</dbReference>
<dbReference type="PANTHER" id="PTHR30383:SF24">
    <property type="entry name" value="THIOESTERASE 1_PROTEASE 1_LYSOPHOSPHOLIPASE L1"/>
    <property type="match status" value="1"/>
</dbReference>
<gene>
    <name evidence="2" type="ORF">GNT65_17355</name>
</gene>
<dbReference type="InterPro" id="IPR013830">
    <property type="entry name" value="SGNH_hydro"/>
</dbReference>
<reference evidence="2 3" key="1">
    <citation type="submission" date="2019-12" db="EMBL/GenBank/DDBJ databases">
        <title>Shewanella insulae sp. nov., isolated from a tidal flat.</title>
        <authorList>
            <person name="Yoon J.-H."/>
        </authorList>
    </citation>
    <scope>NUCLEOTIDE SEQUENCE [LARGE SCALE GENOMIC DNA]</scope>
    <source>
        <strain evidence="2 3">JBTF-M18</strain>
    </source>
</reference>
<protein>
    <submittedName>
        <fullName evidence="2">Arylesterase</fullName>
    </submittedName>
</protein>
<feature type="domain" description="SGNH hydrolase-type esterase" evidence="1">
    <location>
        <begin position="38"/>
        <end position="188"/>
    </location>
</feature>
<dbReference type="InterPro" id="IPR036514">
    <property type="entry name" value="SGNH_hydro_sf"/>
</dbReference>
<name>A0A6L7I4X8_9GAMM</name>
<dbReference type="SUPFAM" id="SSF52266">
    <property type="entry name" value="SGNH hydrolase"/>
    <property type="match status" value="1"/>
</dbReference>
<sequence length="203" mass="22048">MKLKWLLVPVILLLAVVFWPSGGPSLAPLAGGARILTFGDSLTRGVGASPGMDYPAQLQTMSGRVVINAGISGETSSQGRERFARVLDETAPDLIILLEGGNDFLRNVSAEQVEANLAAMLAQAQRRDIPVVLVGVPQKSLWLETAPLYGQLAAQYNPLFIEDFLTELLKLSEVKSDAIHLNDEGYRRLAEHLYQRLQQAGAL</sequence>
<dbReference type="GO" id="GO:0004622">
    <property type="term" value="F:phosphatidylcholine lysophospholipase activity"/>
    <property type="evidence" value="ECO:0007669"/>
    <property type="project" value="TreeGrafter"/>
</dbReference>
<dbReference type="CDD" id="cd01822">
    <property type="entry name" value="Lysophospholipase_L1_like"/>
    <property type="match status" value="1"/>
</dbReference>
<evidence type="ECO:0000313" key="2">
    <source>
        <dbReference type="EMBL" id="MXR70428.1"/>
    </source>
</evidence>
<comment type="caution">
    <text evidence="2">The sequence shown here is derived from an EMBL/GenBank/DDBJ whole genome shotgun (WGS) entry which is preliminary data.</text>
</comment>
<keyword evidence="3" id="KW-1185">Reference proteome</keyword>
<proteinExistence type="predicted"/>
<organism evidence="2 3">
    <name type="scientific">Shewanella insulae</name>
    <dbReference type="NCBI Taxonomy" id="2681496"/>
    <lineage>
        <taxon>Bacteria</taxon>
        <taxon>Pseudomonadati</taxon>
        <taxon>Pseudomonadota</taxon>
        <taxon>Gammaproteobacteria</taxon>
        <taxon>Alteromonadales</taxon>
        <taxon>Shewanellaceae</taxon>
        <taxon>Shewanella</taxon>
    </lineage>
</organism>
<evidence type="ECO:0000259" key="1">
    <source>
        <dbReference type="Pfam" id="PF13472"/>
    </source>
</evidence>
<dbReference type="AlphaFoldDB" id="A0A6L7I4X8"/>
<dbReference type="Pfam" id="PF13472">
    <property type="entry name" value="Lipase_GDSL_2"/>
    <property type="match status" value="1"/>
</dbReference>
<dbReference type="Proteomes" id="UP000474778">
    <property type="component" value="Unassembled WGS sequence"/>
</dbReference>
<dbReference type="InterPro" id="IPR051532">
    <property type="entry name" value="Ester_Hydrolysis_Enzymes"/>
</dbReference>
<dbReference type="RefSeq" id="WP_160798456.1">
    <property type="nucleotide sequence ID" value="NZ_WRPA01000019.1"/>
</dbReference>
<evidence type="ECO:0000313" key="3">
    <source>
        <dbReference type="Proteomes" id="UP000474778"/>
    </source>
</evidence>
<dbReference type="PANTHER" id="PTHR30383">
    <property type="entry name" value="THIOESTERASE 1/PROTEASE 1/LYSOPHOSPHOLIPASE L1"/>
    <property type="match status" value="1"/>
</dbReference>